<proteinExistence type="predicted"/>
<keyword evidence="2" id="KW-1185">Reference proteome</keyword>
<dbReference type="EMBL" id="JAHRIN010050522">
    <property type="protein sequence ID" value="MEQ2208460.1"/>
    <property type="molecule type" value="Genomic_DNA"/>
</dbReference>
<gene>
    <name evidence="1" type="ORF">XENOCAPTIV_001027</name>
</gene>
<dbReference type="Proteomes" id="UP001434883">
    <property type="component" value="Unassembled WGS sequence"/>
</dbReference>
<protein>
    <submittedName>
        <fullName evidence="1">Uncharacterized protein</fullName>
    </submittedName>
</protein>
<name>A0ABV0RK48_9TELE</name>
<accession>A0ABV0RK48</accession>
<organism evidence="1 2">
    <name type="scientific">Xenoophorus captivus</name>
    <dbReference type="NCBI Taxonomy" id="1517983"/>
    <lineage>
        <taxon>Eukaryota</taxon>
        <taxon>Metazoa</taxon>
        <taxon>Chordata</taxon>
        <taxon>Craniata</taxon>
        <taxon>Vertebrata</taxon>
        <taxon>Euteleostomi</taxon>
        <taxon>Actinopterygii</taxon>
        <taxon>Neopterygii</taxon>
        <taxon>Teleostei</taxon>
        <taxon>Neoteleostei</taxon>
        <taxon>Acanthomorphata</taxon>
        <taxon>Ovalentaria</taxon>
        <taxon>Atherinomorphae</taxon>
        <taxon>Cyprinodontiformes</taxon>
        <taxon>Goodeidae</taxon>
        <taxon>Xenoophorus</taxon>
    </lineage>
</organism>
<comment type="caution">
    <text evidence="1">The sequence shown here is derived from an EMBL/GenBank/DDBJ whole genome shotgun (WGS) entry which is preliminary data.</text>
</comment>
<evidence type="ECO:0000313" key="1">
    <source>
        <dbReference type="EMBL" id="MEQ2208460.1"/>
    </source>
</evidence>
<sequence>ILAAVPTSSFSQPAWMRPSSLPCRAVPPLLQTCFTKEKVHLSRQCAKVQALQAHLQVRSVLSGLLQAFHNMPAVYKNRKIYFPCSEYVLSGFTML</sequence>
<reference evidence="1 2" key="1">
    <citation type="submission" date="2021-06" db="EMBL/GenBank/DDBJ databases">
        <authorList>
            <person name="Palmer J.M."/>
        </authorList>
    </citation>
    <scope>NUCLEOTIDE SEQUENCE [LARGE SCALE GENOMIC DNA]</scope>
    <source>
        <strain evidence="1 2">XC_2019</strain>
        <tissue evidence="1">Muscle</tissue>
    </source>
</reference>
<evidence type="ECO:0000313" key="2">
    <source>
        <dbReference type="Proteomes" id="UP001434883"/>
    </source>
</evidence>
<feature type="non-terminal residue" evidence="1">
    <location>
        <position position="1"/>
    </location>
</feature>